<keyword evidence="2" id="KW-1185">Reference proteome</keyword>
<name>M1WPU4_PSEP2</name>
<dbReference type="HOGENOM" id="CLU_3024748_0_0_7"/>
<reference evidence="1 2" key="1">
    <citation type="journal article" date="2013" name="PLoS ONE">
        <title>The first genomic and proteomic characterization of a deep-sea sulfate reducer: insights into the piezophilic lifestyle of Desulfovibrio piezophilus.</title>
        <authorList>
            <person name="Pradel N."/>
            <person name="Ji B."/>
            <person name="Gimenez G."/>
            <person name="Talla E."/>
            <person name="Lenoble P."/>
            <person name="Garel M."/>
            <person name="Tamburini C."/>
            <person name="Fourquet P."/>
            <person name="Lebrun R."/>
            <person name="Bertin P."/>
            <person name="Denis Y."/>
            <person name="Pophillat M."/>
            <person name="Barbe V."/>
            <person name="Ollivier B."/>
            <person name="Dolla A."/>
        </authorList>
    </citation>
    <scope>NUCLEOTIDE SEQUENCE [LARGE SCALE GENOMIC DNA]</scope>
    <source>
        <strain evidence="2">DSM 10523 / SB164P1</strain>
    </source>
</reference>
<reference evidence="2" key="2">
    <citation type="journal article" date="2013" name="Stand. Genomic Sci.">
        <title>Complete genome sequence of Desulfocapsa sulfexigens, a marine deltaproteobacterium specialized in disproportionating inorganic sulfur compounds.</title>
        <authorList>
            <person name="Finster K.W."/>
            <person name="Kjeldsen K.U."/>
            <person name="Kube M."/>
            <person name="Reinhardt R."/>
            <person name="Mussmann M."/>
            <person name="Amann R."/>
            <person name="Schreiber L."/>
        </authorList>
    </citation>
    <scope>NUCLEOTIDE SEQUENCE [LARGE SCALE GENOMIC DNA]</scope>
    <source>
        <strain evidence="2">DSM 10523 / SB164P1</strain>
    </source>
</reference>
<dbReference type="STRING" id="1322246.BN4_11352"/>
<dbReference type="EMBL" id="FO203427">
    <property type="protein sequence ID" value="CCH48589.1"/>
    <property type="molecule type" value="Genomic_DNA"/>
</dbReference>
<dbReference type="AlphaFoldDB" id="M1WPU4"/>
<accession>M1WPU4</accession>
<protein>
    <submittedName>
        <fullName evidence="1">Uncharacterized protein</fullName>
    </submittedName>
</protein>
<organism evidence="1 2">
    <name type="scientific">Pseudodesulfovibrio piezophilus (strain DSM 21447 / JCM 15486 / C1TLV30)</name>
    <name type="common">Desulfovibrio piezophilus</name>
    <dbReference type="NCBI Taxonomy" id="1322246"/>
    <lineage>
        <taxon>Bacteria</taxon>
        <taxon>Pseudomonadati</taxon>
        <taxon>Thermodesulfobacteriota</taxon>
        <taxon>Desulfovibrionia</taxon>
        <taxon>Desulfovibrionales</taxon>
        <taxon>Desulfovibrionaceae</taxon>
    </lineage>
</organism>
<evidence type="ECO:0000313" key="1">
    <source>
        <dbReference type="EMBL" id="CCH48589.1"/>
    </source>
</evidence>
<dbReference type="PATRIC" id="fig|879567.3.peg.1407"/>
<evidence type="ECO:0000313" key="2">
    <source>
        <dbReference type="Proteomes" id="UP000011724"/>
    </source>
</evidence>
<dbReference type="Proteomes" id="UP000011724">
    <property type="component" value="Chromosome"/>
</dbReference>
<proteinExistence type="predicted"/>
<sequence>MDRACRSVDILRLAASIKYFSIEDPLYILADFFGLQKKELTFVVDAILERGNVKN</sequence>
<dbReference type="KEGG" id="dpi:BN4_11352"/>
<gene>
    <name evidence="1" type="ordered locus">BN4_11352</name>
</gene>